<evidence type="ECO:0000313" key="3">
    <source>
        <dbReference type="Proteomes" id="UP000523795"/>
    </source>
</evidence>
<feature type="domain" description="CarD-like/TRCF RNAP-interacting" evidence="1">
    <location>
        <begin position="3"/>
        <end position="55"/>
    </location>
</feature>
<dbReference type="Pfam" id="PF02559">
    <property type="entry name" value="CarD_TRCF_RID"/>
    <property type="match status" value="1"/>
</dbReference>
<accession>A0ABX1JQP6</accession>
<dbReference type="Gene3D" id="2.40.10.170">
    <property type="match status" value="1"/>
</dbReference>
<feature type="non-terminal residue" evidence="2">
    <location>
        <position position="57"/>
    </location>
</feature>
<dbReference type="EMBL" id="JAAZSR010000255">
    <property type="protein sequence ID" value="NKX51563.1"/>
    <property type="molecule type" value="Genomic_DNA"/>
</dbReference>
<dbReference type="InterPro" id="IPR003711">
    <property type="entry name" value="CarD-like/TRCF_RID"/>
</dbReference>
<reference evidence="2 3" key="1">
    <citation type="submission" date="2020-04" db="EMBL/GenBank/DDBJ databases">
        <authorList>
            <person name="Liu S."/>
        </authorList>
    </citation>
    <scope>NUCLEOTIDE SEQUENCE [LARGE SCALE GENOMIC DNA]</scope>
    <source>
        <strain evidence="2 3">CGMCC 1.15091</strain>
    </source>
</reference>
<keyword evidence="3" id="KW-1185">Reference proteome</keyword>
<evidence type="ECO:0000259" key="1">
    <source>
        <dbReference type="Pfam" id="PF02559"/>
    </source>
</evidence>
<comment type="caution">
    <text evidence="2">The sequence shown here is derived from an EMBL/GenBank/DDBJ whole genome shotgun (WGS) entry which is preliminary data.</text>
</comment>
<dbReference type="SUPFAM" id="SSF141259">
    <property type="entry name" value="CarD-like"/>
    <property type="match status" value="1"/>
</dbReference>
<dbReference type="Proteomes" id="UP000523795">
    <property type="component" value="Unassembled WGS sequence"/>
</dbReference>
<name>A0ABX1JQP6_9MICC</name>
<dbReference type="InterPro" id="IPR036101">
    <property type="entry name" value="CarD-like/TRCF_RID_sf"/>
</dbReference>
<protein>
    <submittedName>
        <fullName evidence="2">CarD family transcriptional regulator</fullName>
    </submittedName>
</protein>
<proteinExistence type="predicted"/>
<gene>
    <name evidence="2" type="ORF">HER39_13495</name>
</gene>
<sequence length="57" mass="6260">MKLNIGDTLVYPHHGAVTVAELKTRSFNSVETTFVRFRVHHNGLMIELPAANAAKVG</sequence>
<evidence type="ECO:0000313" key="2">
    <source>
        <dbReference type="EMBL" id="NKX51563.1"/>
    </source>
</evidence>
<organism evidence="2 3">
    <name type="scientific">Arthrobacter deserti</name>
    <dbReference type="NCBI Taxonomy" id="1742687"/>
    <lineage>
        <taxon>Bacteria</taxon>
        <taxon>Bacillati</taxon>
        <taxon>Actinomycetota</taxon>
        <taxon>Actinomycetes</taxon>
        <taxon>Micrococcales</taxon>
        <taxon>Micrococcaceae</taxon>
        <taxon>Arthrobacter</taxon>
    </lineage>
</organism>